<comment type="caution">
    <text evidence="2">The sequence shown here is derived from an EMBL/GenBank/DDBJ whole genome shotgun (WGS) entry which is preliminary data.</text>
</comment>
<keyword evidence="3" id="KW-1185">Reference proteome</keyword>
<name>A0AAV8YWF3_9CUCU</name>
<dbReference type="EMBL" id="JANEYF010001822">
    <property type="protein sequence ID" value="KAJ8956409.1"/>
    <property type="molecule type" value="Genomic_DNA"/>
</dbReference>
<accession>A0AAV8YWF3</accession>
<organism evidence="2 3">
    <name type="scientific">Rhamnusium bicolor</name>
    <dbReference type="NCBI Taxonomy" id="1586634"/>
    <lineage>
        <taxon>Eukaryota</taxon>
        <taxon>Metazoa</taxon>
        <taxon>Ecdysozoa</taxon>
        <taxon>Arthropoda</taxon>
        <taxon>Hexapoda</taxon>
        <taxon>Insecta</taxon>
        <taxon>Pterygota</taxon>
        <taxon>Neoptera</taxon>
        <taxon>Endopterygota</taxon>
        <taxon>Coleoptera</taxon>
        <taxon>Polyphaga</taxon>
        <taxon>Cucujiformia</taxon>
        <taxon>Chrysomeloidea</taxon>
        <taxon>Cerambycidae</taxon>
        <taxon>Lepturinae</taxon>
        <taxon>Rhagiini</taxon>
        <taxon>Rhamnusium</taxon>
    </lineage>
</organism>
<feature type="signal peptide" evidence="1">
    <location>
        <begin position="1"/>
        <end position="18"/>
    </location>
</feature>
<proteinExistence type="predicted"/>
<keyword evidence="1" id="KW-0732">Signal</keyword>
<dbReference type="Proteomes" id="UP001162156">
    <property type="component" value="Unassembled WGS sequence"/>
</dbReference>
<sequence>MFKLFAIVFAAILALAVAAPKPGVIASPLVAASPLAYTAGYAAPIAYSAGYSAPLAYSSPLAYSGYAAGYGAPIAYY</sequence>
<gene>
    <name evidence="2" type="ORF">NQ314_006735</name>
</gene>
<evidence type="ECO:0000313" key="3">
    <source>
        <dbReference type="Proteomes" id="UP001162156"/>
    </source>
</evidence>
<reference evidence="2" key="1">
    <citation type="journal article" date="2023" name="Insect Mol. Biol.">
        <title>Genome sequencing provides insights into the evolution of gene families encoding plant cell wall-degrading enzymes in longhorned beetles.</title>
        <authorList>
            <person name="Shin N.R."/>
            <person name="Okamura Y."/>
            <person name="Kirsch R."/>
            <person name="Pauchet Y."/>
        </authorList>
    </citation>
    <scope>NUCLEOTIDE SEQUENCE</scope>
    <source>
        <strain evidence="2">RBIC_L_NR</strain>
    </source>
</reference>
<dbReference type="AlphaFoldDB" id="A0AAV8YWF3"/>
<evidence type="ECO:0000256" key="1">
    <source>
        <dbReference type="SAM" id="SignalP"/>
    </source>
</evidence>
<protein>
    <submittedName>
        <fullName evidence="2">Uncharacterized protein</fullName>
    </submittedName>
</protein>
<feature type="chain" id="PRO_5043989904" evidence="1">
    <location>
        <begin position="19"/>
        <end position="77"/>
    </location>
</feature>
<evidence type="ECO:0000313" key="2">
    <source>
        <dbReference type="EMBL" id="KAJ8956409.1"/>
    </source>
</evidence>